<feature type="chain" id="PRO_5021271943" description="BACON domain-containing protein" evidence="1">
    <location>
        <begin position="19"/>
        <end position="1574"/>
    </location>
</feature>
<feature type="domain" description="BACON" evidence="2">
    <location>
        <begin position="1173"/>
        <end position="1231"/>
    </location>
</feature>
<evidence type="ECO:0000259" key="3">
    <source>
        <dbReference type="Pfam" id="PF19190"/>
    </source>
</evidence>
<dbReference type="KEGG" id="ada:A5CPEGH6_15380"/>
<keyword evidence="1" id="KW-0732">Signal</keyword>
<feature type="signal peptide" evidence="1">
    <location>
        <begin position="1"/>
        <end position="18"/>
    </location>
</feature>
<evidence type="ECO:0000313" key="4">
    <source>
        <dbReference type="EMBL" id="BBL06900.1"/>
    </source>
</evidence>
<gene>
    <name evidence="4" type="ORF">A5CPEGH6_15380</name>
</gene>
<dbReference type="RefSeq" id="WP_141428775.1">
    <property type="nucleotide sequence ID" value="NZ_AP019736.1"/>
</dbReference>
<feature type="domain" description="BACON" evidence="3">
    <location>
        <begin position="1238"/>
        <end position="1299"/>
    </location>
</feature>
<dbReference type="InterPro" id="IPR024361">
    <property type="entry name" value="BACON"/>
</dbReference>
<dbReference type="Pfam" id="PF13004">
    <property type="entry name" value="BACON"/>
    <property type="match status" value="1"/>
</dbReference>
<evidence type="ECO:0000256" key="1">
    <source>
        <dbReference type="SAM" id="SignalP"/>
    </source>
</evidence>
<dbReference type="EMBL" id="AP019736">
    <property type="protein sequence ID" value="BBL06900.1"/>
    <property type="molecule type" value="Genomic_DNA"/>
</dbReference>
<dbReference type="Proteomes" id="UP000319374">
    <property type="component" value="Chromosome"/>
</dbReference>
<dbReference type="Pfam" id="PF19190">
    <property type="entry name" value="BACON_2"/>
    <property type="match status" value="1"/>
</dbReference>
<dbReference type="Gene3D" id="2.60.40.10">
    <property type="entry name" value="Immunoglobulins"/>
    <property type="match status" value="2"/>
</dbReference>
<dbReference type="CDD" id="cd14948">
    <property type="entry name" value="BACON"/>
    <property type="match status" value="2"/>
</dbReference>
<evidence type="ECO:0000313" key="5">
    <source>
        <dbReference type="Proteomes" id="UP000319374"/>
    </source>
</evidence>
<reference evidence="5" key="1">
    <citation type="submission" date="2019-06" db="EMBL/GenBank/DDBJ databases">
        <title>Alistipes onderdonkii subsp. vulgaris subsp. nov., Alistipes dispar sp. nov. and Alistipes communis sp. nov., isolated from human faeces, and creation of Alistipes onderdonkii subsp. onderdonkii subsp. nov.</title>
        <authorList>
            <person name="Sakamoto M."/>
            <person name="Ikeyama N."/>
            <person name="Ogata Y."/>
            <person name="Suda W."/>
            <person name="Iino T."/>
            <person name="Hattori M."/>
            <person name="Ohkuma M."/>
        </authorList>
    </citation>
    <scope>NUCLEOTIDE SEQUENCE [LARGE SCALE GENOMIC DNA]</scope>
    <source>
        <strain evidence="5">5CPEGH6</strain>
    </source>
</reference>
<protein>
    <recommendedName>
        <fullName evidence="2 3">BACON domain-containing protein</fullName>
    </recommendedName>
</protein>
<dbReference type="InterPro" id="IPR013783">
    <property type="entry name" value="Ig-like_fold"/>
</dbReference>
<dbReference type="OrthoDB" id="1011557at2"/>
<keyword evidence="5" id="KW-1185">Reference proteome</keyword>
<evidence type="ECO:0000259" key="2">
    <source>
        <dbReference type="Pfam" id="PF13004"/>
    </source>
</evidence>
<organism evidence="4 5">
    <name type="scientific">Alistipes dispar</name>
    <dbReference type="NCBI Taxonomy" id="2585119"/>
    <lineage>
        <taxon>Bacteria</taxon>
        <taxon>Pseudomonadati</taxon>
        <taxon>Bacteroidota</taxon>
        <taxon>Bacteroidia</taxon>
        <taxon>Bacteroidales</taxon>
        <taxon>Rikenellaceae</taxon>
        <taxon>Alistipes</taxon>
    </lineage>
</organism>
<name>A0A4Y1X180_9BACT</name>
<proteinExistence type="predicted"/>
<accession>A0A4Y1X180</accession>
<sequence>MKRLNQLLRILLPSGVLALCAAGCTTDGVDDSRSGRPGAVELVLGVSVSGDKALSRAMTAGQESEVAELTALVFGADDDGYRYTAKTQVKGPGEYRILLERPVGSGKERLYLVLLANLDEETRKLLPSSSDVGVSGGTLLERIVSVCEDRWPAQNAQGEELRPIPMWAQSGAFEIDRDTEEADVKLAPVSLLRALARLDLKIDDTALDGSGMTFTPTAFFVCNARTSGRVSPDPAVFDASGRRVTAPTVPSGSASGRFAYAFPEGSGELVRTIYLFEAPADDPVYGILEGVFSAPTLPDPVPCYYYVGFRGKDDADTSPVLRNHRYTLVVPVKGPGAVSEEDALKGTPVEDVALSAVPWTEDYTDDDSSMDLKDRKVPVVLRLKVQSPSVVPVKTRAADAASAGMHVSVLQYFSDGQDWVLRAVTSSLLAVYDPAKDEYVCRTELIRSDSEREQRIAVFAADANSDPQSESVDGANPQTHPSIGRLFEAYSVGSTVSEGTYTSSGISAARSHLTEGDTIGVNMVRALARIDFGVGMETDPAKNPDYTTATGKIASGSFEVTSVSLYNAYSRSALFPELGHAAAIEEFRKGRVSRPAQPAWRKSKPGYFLRQPVPFSYADNLSLGNHVGESPLVAYGDPAPIGADSVCESYLIVEGRYTEANLDGTSTNYRKSYYRIDFVCDGKPVPLLRNHRYIVNVVAVSGPGAARPEDATSENLTAEITVDDQNSAMDIVTDGHYYLGLNPRMLFFNGLGYPTETQYEGDLSTDAPAWTAALSEDYPKNWSSKYVLVDPSGGAGKNRRFVRVNDGTQDGRLPELVSDARHATVRVTAGNLADSLTIIQSPVTAEDFRLYVEPASCACYETEVPVRAYIDSRFASMAWSAGSFWPSGSAVPGHSYYLGETSGVFDGGIQGSGPQQGKAFREVKGRFNTYNNTANDIVVGAKFSLTGYTHAAVSGSALVTQHAAEKTPLRVKVTYRVRYTAVNPSTGTSYYGSETNGSSAIYSVASGSATQTIEFPNEPDLVYYSDVNRWGNNFTRGAVIQLAPDCEIPEADISMTSGAGAVSAYAFSAYTDLGQFLSSDKFMFVPSGVTENKTITKSQSNWYYLLVPEMTYLKADASATVTVSTKCGQSLKLVFSRKKAVPALEAVPAEFTVPNTKGSDRIAVRVSPKHMGWTVSSDASWLTATPAKGYYSPDPWSVQINYEANTGGDRTGHLTFRHQDGTVSKIVTVHQTTGVQSLSVSPASLSFVPKGGSQQIQVTTENGGGWKVQSKPDWITLTPAGGSGGKVTVACAKNSLKNDDPSAVRKGEIVLVHTKNAKIVRKIAVSQPHYYFKVEGQIPAWVSADGGSYAFTITTRGTTWSQTATSGGWLSDLSPSKGGDETSSLVRTSVTYKVQPNRGSADEFSAPHRQGYYNITWPGLYVISYYVDQYAWTGDPGIMIMSPVYPTQANTCPPGYRMPRYGGPRTYDYTERLKNGLIVAGLDTYPGYCRFYTYPETDEHSKWYNNMKPVWFQPMGEYSSYPYFLVGVKARYGDSWTIPDTFGGINAPSESGLFYPWHTLMAFRVCLKKSVWGN</sequence>
<dbReference type="GeneID" id="98673514"/>